<keyword evidence="1" id="KW-0472">Membrane</keyword>
<dbReference type="AlphaFoldDB" id="A0AAN9E9W3"/>
<keyword evidence="1" id="KW-0812">Transmembrane</keyword>
<keyword evidence="1" id="KW-1133">Transmembrane helix</keyword>
<reference evidence="2 3" key="1">
    <citation type="submission" date="2024-01" db="EMBL/GenBank/DDBJ databases">
        <title>The genomes of 5 underutilized Papilionoideae crops provide insights into root nodulation and disease resistanc.</title>
        <authorList>
            <person name="Yuan L."/>
        </authorList>
    </citation>
    <scope>NUCLEOTIDE SEQUENCE [LARGE SCALE GENOMIC DNA]</scope>
    <source>
        <strain evidence="2">ZHUSHIDOU_FW_LH</strain>
        <tissue evidence="2">Leaf</tissue>
    </source>
</reference>
<name>A0AAN9E9W3_CROPI</name>
<comment type="caution">
    <text evidence="2">The sequence shown here is derived from an EMBL/GenBank/DDBJ whole genome shotgun (WGS) entry which is preliminary data.</text>
</comment>
<keyword evidence="3" id="KW-1185">Reference proteome</keyword>
<dbReference type="EMBL" id="JAYWIO010000007">
    <property type="protein sequence ID" value="KAK7251606.1"/>
    <property type="molecule type" value="Genomic_DNA"/>
</dbReference>
<protein>
    <submittedName>
        <fullName evidence="2">Uncharacterized protein</fullName>
    </submittedName>
</protein>
<evidence type="ECO:0000313" key="2">
    <source>
        <dbReference type="EMBL" id="KAK7251606.1"/>
    </source>
</evidence>
<evidence type="ECO:0000313" key="3">
    <source>
        <dbReference type="Proteomes" id="UP001372338"/>
    </source>
</evidence>
<gene>
    <name evidence="2" type="ORF">RIF29_34948</name>
</gene>
<sequence length="150" mass="17098">MMIPRREALTVDQKRKAADPMRFHLRFKSRFKSQTLEEFAVNDISNYQKSNDLDSGFAETQNLDSLHSLLVHVENASGRSHDSKTLSEKLTFTIFYLQLLLGMGHEVLPSVVSSLCLLIFGALIFQCTKLIYCSNCSRVRCPPEANPSWR</sequence>
<dbReference type="Proteomes" id="UP001372338">
    <property type="component" value="Unassembled WGS sequence"/>
</dbReference>
<feature type="transmembrane region" description="Helical" evidence="1">
    <location>
        <begin position="107"/>
        <end position="125"/>
    </location>
</feature>
<proteinExistence type="predicted"/>
<evidence type="ECO:0000256" key="1">
    <source>
        <dbReference type="SAM" id="Phobius"/>
    </source>
</evidence>
<accession>A0AAN9E9W3</accession>
<organism evidence="2 3">
    <name type="scientific">Crotalaria pallida</name>
    <name type="common">Smooth rattlebox</name>
    <name type="synonym">Crotalaria striata</name>
    <dbReference type="NCBI Taxonomy" id="3830"/>
    <lineage>
        <taxon>Eukaryota</taxon>
        <taxon>Viridiplantae</taxon>
        <taxon>Streptophyta</taxon>
        <taxon>Embryophyta</taxon>
        <taxon>Tracheophyta</taxon>
        <taxon>Spermatophyta</taxon>
        <taxon>Magnoliopsida</taxon>
        <taxon>eudicotyledons</taxon>
        <taxon>Gunneridae</taxon>
        <taxon>Pentapetalae</taxon>
        <taxon>rosids</taxon>
        <taxon>fabids</taxon>
        <taxon>Fabales</taxon>
        <taxon>Fabaceae</taxon>
        <taxon>Papilionoideae</taxon>
        <taxon>50 kb inversion clade</taxon>
        <taxon>genistoids sensu lato</taxon>
        <taxon>core genistoids</taxon>
        <taxon>Crotalarieae</taxon>
        <taxon>Crotalaria</taxon>
    </lineage>
</organism>